<gene>
    <name evidence="2" type="ORF">PCOR1329_LOCUS78472</name>
</gene>
<feature type="region of interest" description="Disordered" evidence="1">
    <location>
        <begin position="702"/>
        <end position="784"/>
    </location>
</feature>
<feature type="region of interest" description="Disordered" evidence="1">
    <location>
        <begin position="496"/>
        <end position="516"/>
    </location>
</feature>
<keyword evidence="3" id="KW-1185">Reference proteome</keyword>
<feature type="compositionally biased region" description="Basic and acidic residues" evidence="1">
    <location>
        <begin position="948"/>
        <end position="961"/>
    </location>
</feature>
<reference evidence="2" key="1">
    <citation type="submission" date="2023-10" db="EMBL/GenBank/DDBJ databases">
        <authorList>
            <person name="Chen Y."/>
            <person name="Shah S."/>
            <person name="Dougan E. K."/>
            <person name="Thang M."/>
            <person name="Chan C."/>
        </authorList>
    </citation>
    <scope>NUCLEOTIDE SEQUENCE [LARGE SCALE GENOMIC DNA]</scope>
</reference>
<evidence type="ECO:0000313" key="3">
    <source>
        <dbReference type="Proteomes" id="UP001189429"/>
    </source>
</evidence>
<organism evidence="2 3">
    <name type="scientific">Prorocentrum cordatum</name>
    <dbReference type="NCBI Taxonomy" id="2364126"/>
    <lineage>
        <taxon>Eukaryota</taxon>
        <taxon>Sar</taxon>
        <taxon>Alveolata</taxon>
        <taxon>Dinophyceae</taxon>
        <taxon>Prorocentrales</taxon>
        <taxon>Prorocentraceae</taxon>
        <taxon>Prorocentrum</taxon>
    </lineage>
</organism>
<evidence type="ECO:0000256" key="1">
    <source>
        <dbReference type="SAM" id="MobiDB-lite"/>
    </source>
</evidence>
<feature type="region of interest" description="Disordered" evidence="1">
    <location>
        <begin position="975"/>
        <end position="1001"/>
    </location>
</feature>
<sequence>MASSPRRLGGLRANTAAAAAPNEGSRREVATAPGEVEAGNAAEAEAPLLPSGPSVQALGALGARLRAVPLWAAGALAAALAVGGAAACVAAAGQGGCAGQGCSPGRDLLMGLFPGGTTVTSTSTATTTTTSTMTTTVTSTRTTTTTVTLGADSLFCFALVMPAGDGRPAQWVMPSLSLKRDLLLPFLSRMGLIVSPTHLCWWQWHNAFPQKRFCIDRDGATTAIGWDKIARVTAAPGDDPAALHWGPSQLAKNDFTKVLRQRPALAVASPLSFLLSLWQLEILFRLNRWLLCLGGCFSFAFVLALHVRRFHGRATLRRHALLKMLEIEGSDAARFEAASERGDIFDGCPMQKSQTTLLSLMPSALAPPAPLSSAIFPRVSVAISSFVSVCAGRLNALIGNQRRLLFVMNAPKSWCGSRERRSEISCFVICRYIPAGGRCGRAAALLLTLVVAAEAADADHEAEYVYYDDMSDVDMKAFWLDGTLAPSSRADALPIRARPAGPTRTPPDPPDSDSSSWIRGWGLFGISWKDIGNRTLWIAEGMGGGTFRAVGSFRSAFSTREAGGWLSSDGGWALYMADQMGLYRVATLAHWVLKNMDPGLKTSLLLEDAVRHPMHVADVVKGPKIPSVYFLADVLRVQDHYLEGNLLRADRKIVQDLKLETKDAIAIYVAGLWKRCLQYTRQLLRGSKGCLAARSPEAQGLKSSMRCTYKPKKGSSTGSTAAPAEPDGPILNQQAEIEGVQEEGGQEGGDAAQAASGHTLEGETDAKQTDICADERAEKSGEDVKENNGMMIEMSQAAEAADEQAVDSHAVGGQWSDELQQEESQARDVQEIGNSDEDILSQQTLALAGALQDQEDGAEAARSAQDMERLAEAFDRESHGDPTALDTIRQRKCLRPQAEPAKPEVEQVKQEMAEAPPPAVSSVAQNLLQGGVADGGSGEVGQAKSGKKRESDSFGPDKDDMGMGAMVAQMMAKAMEDKDTGESDDLAEGSAKVDKGSAKVAKTRSSTFPGYTIPNDMPHRACPQSELPAGFGGSSYTLQQAKKGAQIKILLHRKAFWICKAANREPPKQRHVTWNKHGGIKQAWEKACHAAGHPQDPK</sequence>
<feature type="compositionally biased region" description="Basic and acidic residues" evidence="1">
    <location>
        <begin position="760"/>
        <end position="784"/>
    </location>
</feature>
<feature type="region of interest" description="Disordered" evidence="1">
    <location>
        <begin position="873"/>
        <end position="962"/>
    </location>
</feature>
<dbReference type="Proteomes" id="UP001189429">
    <property type="component" value="Unassembled WGS sequence"/>
</dbReference>
<feature type="compositionally biased region" description="Basic and acidic residues" evidence="1">
    <location>
        <begin position="901"/>
        <end position="912"/>
    </location>
</feature>
<comment type="caution">
    <text evidence="2">The sequence shown here is derived from an EMBL/GenBank/DDBJ whole genome shotgun (WGS) entry which is preliminary data.</text>
</comment>
<name>A0ABN9XS92_9DINO</name>
<accession>A0ABN9XS92</accession>
<feature type="region of interest" description="Disordered" evidence="1">
    <location>
        <begin position="1"/>
        <end position="33"/>
    </location>
</feature>
<dbReference type="EMBL" id="CAUYUJ010020948">
    <property type="protein sequence ID" value="CAK0901555.1"/>
    <property type="molecule type" value="Genomic_DNA"/>
</dbReference>
<evidence type="ECO:0000313" key="2">
    <source>
        <dbReference type="EMBL" id="CAK0901555.1"/>
    </source>
</evidence>
<proteinExistence type="predicted"/>
<protein>
    <submittedName>
        <fullName evidence="2">Uncharacterized protein</fullName>
    </submittedName>
</protein>